<keyword evidence="7 15" id="KW-0067">ATP-binding</keyword>
<dbReference type="PROSITE" id="PS51194">
    <property type="entry name" value="HELICASE_CTER"/>
    <property type="match status" value="1"/>
</dbReference>
<evidence type="ECO:0000256" key="14">
    <source>
        <dbReference type="ARBA" id="ARBA00048988"/>
    </source>
</evidence>
<dbReference type="InterPro" id="IPR047112">
    <property type="entry name" value="RecG/Mfd"/>
</dbReference>
<dbReference type="AlphaFoldDB" id="A0A832I701"/>
<keyword evidence="10 15" id="KW-0234">DNA repair</keyword>
<keyword evidence="9 15" id="KW-0233">DNA recombination</keyword>
<evidence type="ECO:0000256" key="5">
    <source>
        <dbReference type="ARBA" id="ARBA00022801"/>
    </source>
</evidence>
<evidence type="ECO:0000256" key="13">
    <source>
        <dbReference type="ARBA" id="ARBA00034808"/>
    </source>
</evidence>
<keyword evidence="6 15" id="KW-0347">Helicase</keyword>
<dbReference type="InterPro" id="IPR028993">
    <property type="entry name" value="RecG_N"/>
</dbReference>
<dbReference type="InterPro" id="IPR011545">
    <property type="entry name" value="DEAD/DEAH_box_helicase_dom"/>
</dbReference>
<dbReference type="SMART" id="SM00490">
    <property type="entry name" value="HELICc"/>
    <property type="match status" value="1"/>
</dbReference>
<dbReference type="GO" id="GO:0005524">
    <property type="term" value="F:ATP binding"/>
    <property type="evidence" value="ECO:0007669"/>
    <property type="project" value="UniProtKB-KW"/>
</dbReference>
<keyword evidence="3 15" id="KW-0547">Nucleotide-binding</keyword>
<dbReference type="Pfam" id="PF17191">
    <property type="entry name" value="RecG_wedge"/>
    <property type="match status" value="1"/>
</dbReference>
<organism evidence="18">
    <name type="scientific">Pseudothermotoga hypogea</name>
    <dbReference type="NCBI Taxonomy" id="57487"/>
    <lineage>
        <taxon>Bacteria</taxon>
        <taxon>Thermotogati</taxon>
        <taxon>Thermotogota</taxon>
        <taxon>Thermotogae</taxon>
        <taxon>Thermotogales</taxon>
        <taxon>Thermotogaceae</taxon>
        <taxon>Pseudothermotoga</taxon>
    </lineage>
</organism>
<dbReference type="EMBL" id="DTKQ01000001">
    <property type="protein sequence ID" value="HGZ78353.1"/>
    <property type="molecule type" value="Genomic_DNA"/>
</dbReference>
<dbReference type="GO" id="GO:0016787">
    <property type="term" value="F:hydrolase activity"/>
    <property type="evidence" value="ECO:0007669"/>
    <property type="project" value="UniProtKB-KW"/>
</dbReference>
<evidence type="ECO:0000256" key="7">
    <source>
        <dbReference type="ARBA" id="ARBA00022840"/>
    </source>
</evidence>
<dbReference type="Gene3D" id="1.20.120.630">
    <property type="entry name" value="RecG, N-terminal domain"/>
    <property type="match status" value="1"/>
</dbReference>
<dbReference type="EC" id="5.6.2.4" evidence="13 15"/>
<dbReference type="PROSITE" id="PS51192">
    <property type="entry name" value="HELICASE_ATP_BIND_1"/>
    <property type="match status" value="1"/>
</dbReference>
<dbReference type="Pfam" id="PF00271">
    <property type="entry name" value="Helicase_C"/>
    <property type="match status" value="1"/>
</dbReference>
<comment type="caution">
    <text evidence="18">The sequence shown here is derived from an EMBL/GenBank/DDBJ whole genome shotgun (WGS) entry which is preliminary data.</text>
</comment>
<evidence type="ECO:0000259" key="17">
    <source>
        <dbReference type="PROSITE" id="PS51194"/>
    </source>
</evidence>
<dbReference type="InterPro" id="IPR001650">
    <property type="entry name" value="Helicase_C-like"/>
</dbReference>
<evidence type="ECO:0000256" key="6">
    <source>
        <dbReference type="ARBA" id="ARBA00022806"/>
    </source>
</evidence>
<dbReference type="Gene3D" id="3.40.50.300">
    <property type="entry name" value="P-loop containing nucleotide triphosphate hydrolases"/>
    <property type="match status" value="2"/>
</dbReference>
<dbReference type="Pfam" id="PF00270">
    <property type="entry name" value="DEAD"/>
    <property type="match status" value="1"/>
</dbReference>
<dbReference type="InterPro" id="IPR014001">
    <property type="entry name" value="Helicase_ATP-bd"/>
</dbReference>
<dbReference type="CDD" id="cd18811">
    <property type="entry name" value="SF2_C_RecG"/>
    <property type="match status" value="1"/>
</dbReference>
<protein>
    <recommendedName>
        <fullName evidence="2 15">ATP-dependent DNA helicase RecG</fullName>
        <ecNumber evidence="13 15">5.6.2.4</ecNumber>
    </recommendedName>
</protein>
<keyword evidence="8" id="KW-0238">DNA-binding</keyword>
<dbReference type="SUPFAM" id="SSF50249">
    <property type="entry name" value="Nucleic acid-binding proteins"/>
    <property type="match status" value="1"/>
</dbReference>
<dbReference type="PANTHER" id="PTHR47964">
    <property type="entry name" value="ATP-DEPENDENT DNA HELICASE HOMOLOG RECG, CHLOROPLASTIC"/>
    <property type="match status" value="1"/>
</dbReference>
<dbReference type="SUPFAM" id="SSF69008">
    <property type="entry name" value="RecG, N-terminal domain"/>
    <property type="match status" value="1"/>
</dbReference>
<keyword evidence="11" id="KW-0413">Isomerase</keyword>
<evidence type="ECO:0000256" key="10">
    <source>
        <dbReference type="ARBA" id="ARBA00023204"/>
    </source>
</evidence>
<comment type="catalytic activity">
    <reaction evidence="14 15">
        <text>ATP + H2O = ADP + phosphate + H(+)</text>
        <dbReference type="Rhea" id="RHEA:13065"/>
        <dbReference type="ChEBI" id="CHEBI:15377"/>
        <dbReference type="ChEBI" id="CHEBI:15378"/>
        <dbReference type="ChEBI" id="CHEBI:30616"/>
        <dbReference type="ChEBI" id="CHEBI:43474"/>
        <dbReference type="ChEBI" id="CHEBI:456216"/>
        <dbReference type="EC" id="5.6.2.4"/>
    </reaction>
</comment>
<dbReference type="GO" id="GO:0006310">
    <property type="term" value="P:DNA recombination"/>
    <property type="evidence" value="ECO:0007669"/>
    <property type="project" value="UniProtKB-UniRule"/>
</dbReference>
<evidence type="ECO:0000256" key="11">
    <source>
        <dbReference type="ARBA" id="ARBA00023235"/>
    </source>
</evidence>
<evidence type="ECO:0000256" key="12">
    <source>
        <dbReference type="ARBA" id="ARBA00034617"/>
    </source>
</evidence>
<dbReference type="InterPro" id="IPR012340">
    <property type="entry name" value="NA-bd_OB-fold"/>
</dbReference>
<dbReference type="PANTHER" id="PTHR47964:SF1">
    <property type="entry name" value="ATP-DEPENDENT DNA HELICASE HOMOLOG RECG, CHLOROPLASTIC"/>
    <property type="match status" value="1"/>
</dbReference>
<dbReference type="NCBIfam" id="TIGR00643">
    <property type="entry name" value="recG"/>
    <property type="match status" value="1"/>
</dbReference>
<dbReference type="CDD" id="cd04488">
    <property type="entry name" value="RecG_wedge_OBF"/>
    <property type="match status" value="1"/>
</dbReference>
<dbReference type="InterPro" id="IPR027417">
    <property type="entry name" value="P-loop_NTPase"/>
</dbReference>
<dbReference type="CDD" id="cd17992">
    <property type="entry name" value="DEXHc_RecG"/>
    <property type="match status" value="1"/>
</dbReference>
<comment type="function">
    <text evidence="15">Plays a critical role in recombination and DNA repair. Helps process Holliday junction intermediates to mature products by catalyzing branch migration. Has replication fork regression activity, unwinds stalled or blocked replication forks to make a HJ that can be resolved. Has a DNA unwinding activity characteristic of a DNA helicase with 3'-5' polarity.</text>
</comment>
<evidence type="ECO:0000256" key="9">
    <source>
        <dbReference type="ARBA" id="ARBA00023172"/>
    </source>
</evidence>
<dbReference type="NCBIfam" id="NF008165">
    <property type="entry name" value="PRK10917.1-3"/>
    <property type="match status" value="1"/>
</dbReference>
<keyword evidence="4 15" id="KW-0227">DNA damage</keyword>
<dbReference type="Pfam" id="PF19833">
    <property type="entry name" value="RecG_dom3_C"/>
    <property type="match status" value="1"/>
</dbReference>
<comment type="similarity">
    <text evidence="1 15">Belongs to the helicase family. RecG subfamily.</text>
</comment>
<dbReference type="SMART" id="SM00487">
    <property type="entry name" value="DEXDc"/>
    <property type="match status" value="1"/>
</dbReference>
<dbReference type="Gene3D" id="2.40.50.140">
    <property type="entry name" value="Nucleic acid-binding proteins"/>
    <property type="match status" value="1"/>
</dbReference>
<evidence type="ECO:0000259" key="16">
    <source>
        <dbReference type="PROSITE" id="PS51192"/>
    </source>
</evidence>
<evidence type="ECO:0000256" key="15">
    <source>
        <dbReference type="RuleBase" id="RU363016"/>
    </source>
</evidence>
<evidence type="ECO:0000256" key="4">
    <source>
        <dbReference type="ARBA" id="ARBA00022763"/>
    </source>
</evidence>
<dbReference type="SUPFAM" id="SSF52540">
    <property type="entry name" value="P-loop containing nucleoside triphosphate hydrolases"/>
    <property type="match status" value="2"/>
</dbReference>
<dbReference type="GO" id="GO:0006281">
    <property type="term" value="P:DNA repair"/>
    <property type="evidence" value="ECO:0007669"/>
    <property type="project" value="UniProtKB-UniRule"/>
</dbReference>
<dbReference type="GO" id="GO:0043138">
    <property type="term" value="F:3'-5' DNA helicase activity"/>
    <property type="evidence" value="ECO:0007669"/>
    <property type="project" value="UniProtKB-EC"/>
</dbReference>
<dbReference type="GO" id="GO:0003677">
    <property type="term" value="F:DNA binding"/>
    <property type="evidence" value="ECO:0007669"/>
    <property type="project" value="UniProtKB-KW"/>
</dbReference>
<dbReference type="NCBIfam" id="NF008168">
    <property type="entry name" value="PRK10917.2-2"/>
    <property type="match status" value="1"/>
</dbReference>
<evidence type="ECO:0000256" key="8">
    <source>
        <dbReference type="ARBA" id="ARBA00023125"/>
    </source>
</evidence>
<evidence type="ECO:0000256" key="2">
    <source>
        <dbReference type="ARBA" id="ARBA00017846"/>
    </source>
</evidence>
<keyword evidence="5 15" id="KW-0378">Hydrolase</keyword>
<dbReference type="InterPro" id="IPR004609">
    <property type="entry name" value="ATP-dep_DNA_helicase_RecG"/>
</dbReference>
<evidence type="ECO:0000256" key="1">
    <source>
        <dbReference type="ARBA" id="ARBA00007504"/>
    </source>
</evidence>
<feature type="domain" description="Helicase ATP-binding" evidence="16">
    <location>
        <begin position="381"/>
        <end position="542"/>
    </location>
</feature>
<proteinExistence type="inferred from homology"/>
<feature type="domain" description="Helicase C-terminal" evidence="17">
    <location>
        <begin position="561"/>
        <end position="723"/>
    </location>
</feature>
<dbReference type="Pfam" id="PF17190">
    <property type="entry name" value="RecG_N"/>
    <property type="match status" value="1"/>
</dbReference>
<dbReference type="InterPro" id="IPR036845">
    <property type="entry name" value="RecG_N_sf"/>
</dbReference>
<evidence type="ECO:0000256" key="3">
    <source>
        <dbReference type="ARBA" id="ARBA00022741"/>
    </source>
</evidence>
<gene>
    <name evidence="18" type="primary">recG</name>
    <name evidence="18" type="ORF">ENW55_00015</name>
</gene>
<reference evidence="18" key="1">
    <citation type="journal article" date="2020" name="mSystems">
        <title>Genome- and Community-Level Interaction Insights into Carbon Utilization and Element Cycling Functions of Hydrothermarchaeota in Hydrothermal Sediment.</title>
        <authorList>
            <person name="Zhou Z."/>
            <person name="Liu Y."/>
            <person name="Xu W."/>
            <person name="Pan J."/>
            <person name="Luo Z.H."/>
            <person name="Li M."/>
        </authorList>
    </citation>
    <scope>NUCLEOTIDE SEQUENCE [LARGE SCALE GENOMIC DNA]</scope>
    <source>
        <strain evidence="18">SpSt-86</strain>
    </source>
</reference>
<name>A0A832I701_9THEM</name>
<comment type="catalytic activity">
    <reaction evidence="12 15">
        <text>Couples ATP hydrolysis with the unwinding of duplex DNA by translocating in the 3'-5' direction.</text>
        <dbReference type="EC" id="5.6.2.4"/>
    </reaction>
</comment>
<dbReference type="InterPro" id="IPR033454">
    <property type="entry name" value="RecG_wedge"/>
</dbReference>
<sequence length="789" mass="89805">MKKAREPLSTRPILVEEFLEELEELIMNVLDSRTSLEELSGWIDQSRELLQDPLLDDADAREKLDQLIDYLKPTVELPKERALKRLTNALGMIERYRSWHFFAKPDPSQAKQLSLDIKSARGVGPRREKLLRKLEINSLRDLVFYFPRDYEDRRRVISLKDLLLGEKVTTRGKISSVEMKSVSGMKIVAAVLADGIHHVLLKWFNQEFIYRQLQTLKGKEVYVTGTVKKGMFGGLEIVNPEVELVENSSALEILPVYPLTEGMSQKEFRRIVRQNIDCVAIVQDELPLELTERRKLIDLAIALYGMHFPKTTYQLEKSRERLAYEELLYLQLAMLLSRHALDSIGGVAKKIEGKLAHEFLKSLPFELTNAQKRAHEEIRQDLRSTRPMSRLLQGDVGCGKTVVAQLAIIDNFEAGFQAAVMAPTSILATQHYRRMAPSFENLGIKTALLLGETNKGEKERIKRLLRSGELSVVIGTHTLIQEDVEFDNLGLVVIDEQHRFGVRQREALISKGAAVDTLVMTATPIPRTLALAVYGDLDLTIIDEMPPGRKDVKTILVSVTKIDQVFDFVRKEVEDGNQAFIVYPLIEESDKLQVKAATQMYEKLSNEVFKDLRVGLLHGRMSQQEKDAVMEKFARGDFDILVSTTVIEVGIDVPNATVMVIENPERFGLAQLHQLRGRIGRSDRQGYCFLVVGNVDEEALERLKYFASTKNGFEVAEYDMKLRGPGEILGLRQHGLPDLKVADLIRDKQLLFRAREDAEFVMKNLDRFKALIEKIEKIYGERLKLVKVG</sequence>
<dbReference type="InterPro" id="IPR045562">
    <property type="entry name" value="RecG_dom3_C"/>
</dbReference>
<evidence type="ECO:0000313" key="18">
    <source>
        <dbReference type="EMBL" id="HGZ78353.1"/>
    </source>
</evidence>
<accession>A0A832I701</accession>